<evidence type="ECO:0000256" key="5">
    <source>
        <dbReference type="SAM" id="MobiDB-lite"/>
    </source>
</evidence>
<feature type="region of interest" description="Disordered" evidence="5">
    <location>
        <begin position="509"/>
        <end position="548"/>
    </location>
</feature>
<dbReference type="InterPro" id="IPR059100">
    <property type="entry name" value="TSP3_bac"/>
</dbReference>
<feature type="chain" id="PRO_5045093738" description="Integrin beta-like protein A-E N-terminal domain-containing protein" evidence="6">
    <location>
        <begin position="24"/>
        <end position="708"/>
    </location>
</feature>
<keyword evidence="9" id="KW-1185">Reference proteome</keyword>
<dbReference type="Gene3D" id="2.60.40.10">
    <property type="entry name" value="Immunoglobulins"/>
    <property type="match status" value="1"/>
</dbReference>
<dbReference type="InterPro" id="IPR056844">
    <property type="entry name" value="SibA-E_N"/>
</dbReference>
<feature type="signal peptide" evidence="6">
    <location>
        <begin position="1"/>
        <end position="23"/>
    </location>
</feature>
<gene>
    <name evidence="8" type="ORF">QHF89_32805</name>
</gene>
<proteinExistence type="predicted"/>
<dbReference type="RefSeq" id="WP_136971306.1">
    <property type="nucleotide sequence ID" value="NZ_JARZHI010000040.1"/>
</dbReference>
<evidence type="ECO:0000256" key="6">
    <source>
        <dbReference type="SAM" id="SignalP"/>
    </source>
</evidence>
<dbReference type="EMBL" id="JARZHI010000040">
    <property type="protein sequence ID" value="MDI1434325.1"/>
    <property type="molecule type" value="Genomic_DNA"/>
</dbReference>
<name>A0ABT6P156_9BACT</name>
<accession>A0ABT6P156</accession>
<evidence type="ECO:0000256" key="1">
    <source>
        <dbReference type="ARBA" id="ARBA00004613"/>
    </source>
</evidence>
<organism evidence="8 9">
    <name type="scientific">Polyangium sorediatum</name>
    <dbReference type="NCBI Taxonomy" id="889274"/>
    <lineage>
        <taxon>Bacteria</taxon>
        <taxon>Pseudomonadati</taxon>
        <taxon>Myxococcota</taxon>
        <taxon>Polyangia</taxon>
        <taxon>Polyangiales</taxon>
        <taxon>Polyangiaceae</taxon>
        <taxon>Polyangium</taxon>
    </lineage>
</organism>
<dbReference type="Pfam" id="PF18884">
    <property type="entry name" value="TSP3_bac"/>
    <property type="match status" value="1"/>
</dbReference>
<evidence type="ECO:0000313" key="9">
    <source>
        <dbReference type="Proteomes" id="UP001160301"/>
    </source>
</evidence>
<evidence type="ECO:0000313" key="8">
    <source>
        <dbReference type="EMBL" id="MDI1434325.1"/>
    </source>
</evidence>
<dbReference type="InterPro" id="IPR013783">
    <property type="entry name" value="Ig-like_fold"/>
</dbReference>
<evidence type="ECO:0000256" key="2">
    <source>
        <dbReference type="ARBA" id="ARBA00022525"/>
    </source>
</evidence>
<feature type="region of interest" description="Disordered" evidence="5">
    <location>
        <begin position="428"/>
        <end position="492"/>
    </location>
</feature>
<comment type="caution">
    <text evidence="8">The sequence shown here is derived from an EMBL/GenBank/DDBJ whole genome shotgun (WGS) entry which is preliminary data.</text>
</comment>
<dbReference type="Pfam" id="PF24907">
    <property type="entry name" value="SIBA-E_N"/>
    <property type="match status" value="1"/>
</dbReference>
<dbReference type="Proteomes" id="UP001160301">
    <property type="component" value="Unassembled WGS sequence"/>
</dbReference>
<protein>
    <recommendedName>
        <fullName evidence="7">Integrin beta-like protein A-E N-terminal domain-containing protein</fullName>
    </recommendedName>
</protein>
<sequence length="708" mass="72225">MKRLLVFFAAMCALLLFHGEALASHFRYGTLNWVVPDPQAAPTTVKFTATYAILAGSVVALQDITLNFGDGSNSGEVIGSVVGTGTSAGGAQYDVREVTVTHTYAASGTYTAFFEDCCRIPGLINGAGQTYRVEAKVVLQSGNTAGPVSASPALIQLQIGGTRTYTWPVFDPDADSVTCRLATAAETGFANPTPVVPDPPGPGTGGQAPMLANVNNGCQLSWDLVDAQVGQIYIVHVTFESTHDGQVSSTALDLIVEMVLAPPPTCDGSNVFVTNVGQTLTTMVTGTHALATDLTVSAINAPAGSMLTPGGSGPSPFGNTFSWTPDAASAGSTRIVVVNYKNDLNVTGTCFLTVQVPQCSNFGEPCTAGLGQCQSSGTNTCAGPNLTVCNAVVGAPSQEVCGDDVDQDCDGVLDNGCLDSDGDGLFDTVEVQLGSDPNDKDTDDDGVLDGQEQGPSEDTDGDALINILDPDSDNDGLFDGTETGHDCSDPATDPAAGHCIADADMGATTTDPLDADTDDGGKLDGAEDKNHDGQFGPGETDPTVGHGDDDNLECLDDAACGDAMSGMVCDTATHTCVIGCHTPGNGCADGKVCTSNDTTIGSCVECTEDSTCGNATSGKVCDTATHTCVDGCTADGNGCPSEQECSLPAAQSIGVCQPSTEEPEDGVLVLGNGLVCSMGHANDNSSPVGWLVPLALGGLFAARRRGRR</sequence>
<keyword evidence="3 6" id="KW-0732">Signal</keyword>
<feature type="domain" description="Integrin beta-like protein A-E N-terminal" evidence="7">
    <location>
        <begin position="27"/>
        <end position="139"/>
    </location>
</feature>
<evidence type="ECO:0000256" key="3">
    <source>
        <dbReference type="ARBA" id="ARBA00022729"/>
    </source>
</evidence>
<evidence type="ECO:0000259" key="7">
    <source>
        <dbReference type="Pfam" id="PF24907"/>
    </source>
</evidence>
<keyword evidence="2" id="KW-0964">Secreted</keyword>
<evidence type="ECO:0000256" key="4">
    <source>
        <dbReference type="ARBA" id="ARBA00022837"/>
    </source>
</evidence>
<keyword evidence="4" id="KW-0106">Calcium</keyword>
<comment type="subcellular location">
    <subcellularLocation>
        <location evidence="1">Secreted</location>
    </subcellularLocation>
</comment>
<feature type="compositionally biased region" description="Basic and acidic residues" evidence="5">
    <location>
        <begin position="519"/>
        <end position="532"/>
    </location>
</feature>
<reference evidence="8 9" key="1">
    <citation type="submission" date="2023-04" db="EMBL/GenBank/DDBJ databases">
        <title>The genome sequence of Polyangium sorediatum DSM14670.</title>
        <authorList>
            <person name="Zhang X."/>
        </authorList>
    </citation>
    <scope>NUCLEOTIDE SEQUENCE [LARGE SCALE GENOMIC DNA]</scope>
    <source>
        <strain evidence="8 9">DSM 14670</strain>
    </source>
</reference>